<dbReference type="Pfam" id="PF02230">
    <property type="entry name" value="Abhydrolase_2"/>
    <property type="match status" value="1"/>
</dbReference>
<evidence type="ECO:0000256" key="2">
    <source>
        <dbReference type="ARBA" id="ARBA00012423"/>
    </source>
</evidence>
<dbReference type="AlphaFoldDB" id="A0A9Q1HLW9"/>
<evidence type="ECO:0000313" key="5">
    <source>
        <dbReference type="EMBL" id="KAJ8051075.1"/>
    </source>
</evidence>
<dbReference type="EMBL" id="JAIZAY010000001">
    <property type="protein sequence ID" value="KAJ8051075.1"/>
    <property type="molecule type" value="Genomic_DNA"/>
</dbReference>
<dbReference type="InterPro" id="IPR029058">
    <property type="entry name" value="AB_hydrolase_fold"/>
</dbReference>
<dbReference type="PANTHER" id="PTHR10655:SF17">
    <property type="entry name" value="LYSOPHOSPHOLIPASE-LIKE PROTEIN 1"/>
    <property type="match status" value="1"/>
</dbReference>
<name>A0A9Q1HLW9_HOLLE</name>
<dbReference type="GO" id="GO:0005737">
    <property type="term" value="C:cytoplasm"/>
    <property type="evidence" value="ECO:0007669"/>
    <property type="project" value="TreeGrafter"/>
</dbReference>
<keyword evidence="3" id="KW-0378">Hydrolase</keyword>
<gene>
    <name evidence="5" type="ORF">HOLleu_04509</name>
</gene>
<proteinExistence type="inferred from homology"/>
<dbReference type="EC" id="3.1.2.22" evidence="2"/>
<sequence length="223" mass="25586">MGQYELLRYNLFCISGDTGDGVRGWIKMLLARDLEIKNTKIIFPTAPLRPYTPMNGAMSTVWYDRKKIAPTVPECADEIEDSCKEVGKIIKQEIDSGIPKNKIVIGNIHFFHLKWCLPLFLVVKMFLTIDPLPSSSYKGLWDKAIVKGCVTCHQKELFHLSVKELTHPIKDPLELCYIFYRSQNILLQSLIVSEETRCKNNDVECCTVLRFLLLALYKLSLID</sequence>
<evidence type="ECO:0000256" key="1">
    <source>
        <dbReference type="ARBA" id="ARBA00006499"/>
    </source>
</evidence>
<dbReference type="InterPro" id="IPR050565">
    <property type="entry name" value="LYPA1-2/EST-like"/>
</dbReference>
<dbReference type="PANTHER" id="PTHR10655">
    <property type="entry name" value="LYSOPHOSPHOLIPASE-RELATED"/>
    <property type="match status" value="1"/>
</dbReference>
<comment type="caution">
    <text evidence="5">The sequence shown here is derived from an EMBL/GenBank/DDBJ whole genome shotgun (WGS) entry which is preliminary data.</text>
</comment>
<dbReference type="Proteomes" id="UP001152320">
    <property type="component" value="Chromosome 1"/>
</dbReference>
<reference evidence="5" key="1">
    <citation type="submission" date="2021-10" db="EMBL/GenBank/DDBJ databases">
        <title>Tropical sea cucumber genome reveals ecological adaptation and Cuvierian tubules defense mechanism.</title>
        <authorList>
            <person name="Chen T."/>
        </authorList>
    </citation>
    <scope>NUCLEOTIDE SEQUENCE</scope>
    <source>
        <strain evidence="5">Nanhai2018</strain>
        <tissue evidence="5">Muscle</tissue>
    </source>
</reference>
<evidence type="ECO:0000313" key="6">
    <source>
        <dbReference type="Proteomes" id="UP001152320"/>
    </source>
</evidence>
<evidence type="ECO:0000256" key="3">
    <source>
        <dbReference type="ARBA" id="ARBA00022801"/>
    </source>
</evidence>
<keyword evidence="6" id="KW-1185">Reference proteome</keyword>
<evidence type="ECO:0000259" key="4">
    <source>
        <dbReference type="Pfam" id="PF02230"/>
    </source>
</evidence>
<comment type="similarity">
    <text evidence="1">Belongs to the AB hydrolase superfamily. AB hydrolase 2 family.</text>
</comment>
<dbReference type="SUPFAM" id="SSF53474">
    <property type="entry name" value="alpha/beta-Hydrolases"/>
    <property type="match status" value="1"/>
</dbReference>
<dbReference type="OrthoDB" id="2418081at2759"/>
<organism evidence="5 6">
    <name type="scientific">Holothuria leucospilota</name>
    <name type="common">Black long sea cucumber</name>
    <name type="synonym">Mertensiothuria leucospilota</name>
    <dbReference type="NCBI Taxonomy" id="206669"/>
    <lineage>
        <taxon>Eukaryota</taxon>
        <taxon>Metazoa</taxon>
        <taxon>Echinodermata</taxon>
        <taxon>Eleutherozoa</taxon>
        <taxon>Echinozoa</taxon>
        <taxon>Holothuroidea</taxon>
        <taxon>Aspidochirotacea</taxon>
        <taxon>Aspidochirotida</taxon>
        <taxon>Holothuriidae</taxon>
        <taxon>Holothuria</taxon>
    </lineage>
</organism>
<dbReference type="GO" id="GO:0008474">
    <property type="term" value="F:palmitoyl-(protein) hydrolase activity"/>
    <property type="evidence" value="ECO:0007669"/>
    <property type="project" value="UniProtKB-EC"/>
</dbReference>
<dbReference type="Gene3D" id="3.40.50.1820">
    <property type="entry name" value="alpha/beta hydrolase"/>
    <property type="match status" value="1"/>
</dbReference>
<accession>A0A9Q1HLW9</accession>
<protein>
    <recommendedName>
        <fullName evidence="2">palmitoyl-protein hydrolase</fullName>
        <ecNumber evidence="2">3.1.2.22</ecNumber>
    </recommendedName>
</protein>
<dbReference type="InterPro" id="IPR003140">
    <property type="entry name" value="PLipase/COase/thioEstase"/>
</dbReference>
<feature type="domain" description="Phospholipase/carboxylesterase/thioesterase" evidence="4">
    <location>
        <begin position="16"/>
        <end position="106"/>
    </location>
</feature>
<dbReference type="GO" id="GO:0052689">
    <property type="term" value="F:carboxylic ester hydrolase activity"/>
    <property type="evidence" value="ECO:0007669"/>
    <property type="project" value="TreeGrafter"/>
</dbReference>